<protein>
    <recommendedName>
        <fullName evidence="3">Phytanoyl-CoA dioxygenase</fullName>
    </recommendedName>
</protein>
<dbReference type="RefSeq" id="XP_005776441.1">
    <property type="nucleotide sequence ID" value="XM_005776384.1"/>
</dbReference>
<dbReference type="InterPro" id="IPR008775">
    <property type="entry name" value="Phytyl_CoA_dOase-like"/>
</dbReference>
<evidence type="ECO:0008006" key="3">
    <source>
        <dbReference type="Google" id="ProtNLM"/>
    </source>
</evidence>
<dbReference type="SUPFAM" id="SSF51197">
    <property type="entry name" value="Clavaminate synthase-like"/>
    <property type="match status" value="1"/>
</dbReference>
<dbReference type="PANTHER" id="PTHR37563">
    <property type="entry name" value="PHYTANOYL-COA DIOXYGENASE FAMILY PROTEIN (AFU_ORTHOLOGUE AFUA_2G03330)"/>
    <property type="match status" value="1"/>
</dbReference>
<dbReference type="OMA" id="THQALFC"/>
<dbReference type="GeneID" id="17269558"/>
<dbReference type="InterPro" id="IPR051961">
    <property type="entry name" value="Fungal_Metabolite_Diox"/>
</dbReference>
<organism evidence="1 2">
    <name type="scientific">Emiliania huxleyi (strain CCMP1516)</name>
    <dbReference type="NCBI Taxonomy" id="280463"/>
    <lineage>
        <taxon>Eukaryota</taxon>
        <taxon>Haptista</taxon>
        <taxon>Haptophyta</taxon>
        <taxon>Prymnesiophyceae</taxon>
        <taxon>Isochrysidales</taxon>
        <taxon>Noelaerhabdaceae</taxon>
        <taxon>Emiliania</taxon>
    </lineage>
</organism>
<evidence type="ECO:0000313" key="1">
    <source>
        <dbReference type="EnsemblProtists" id="EOD24012"/>
    </source>
</evidence>
<dbReference type="EnsemblProtists" id="EOD24012">
    <property type="protein sequence ID" value="EOD24012"/>
    <property type="gene ID" value="EMIHUDRAFT_207048"/>
</dbReference>
<dbReference type="KEGG" id="ehx:EMIHUDRAFT_207048"/>
<reference evidence="1" key="2">
    <citation type="submission" date="2024-10" db="UniProtKB">
        <authorList>
            <consortium name="EnsemblProtists"/>
        </authorList>
    </citation>
    <scope>IDENTIFICATION</scope>
</reference>
<dbReference type="AlphaFoldDB" id="A0A0D3JKH7"/>
<dbReference type="Pfam" id="PF05721">
    <property type="entry name" value="PhyH"/>
    <property type="match status" value="1"/>
</dbReference>
<dbReference type="HOGENOM" id="CLU_1404865_0_0_1"/>
<sequence>MEAPASSLSATLERDGFAYGRGAALAASCERLRAHADEALARVLDLDLDAQHDLFGEIRTPLYRRDLKLSLAPAVTQVLCEVAQALGESLQAAVGAAANLCELSVISSDPGAEAQPTHCDTSYQGAAADVAIGRLVSEHSLLSLQPKSDFPAVLRDRPTELALLRTGDALLMDSRLWHRGGANKSRSRRSLLGE</sequence>
<dbReference type="Proteomes" id="UP000013827">
    <property type="component" value="Unassembled WGS sequence"/>
</dbReference>
<proteinExistence type="predicted"/>
<evidence type="ECO:0000313" key="2">
    <source>
        <dbReference type="Proteomes" id="UP000013827"/>
    </source>
</evidence>
<dbReference type="PANTHER" id="PTHR37563:SF2">
    <property type="entry name" value="PHYTANOYL-COA DIOXYGENASE FAMILY PROTEIN (AFU_ORTHOLOGUE AFUA_2G03330)"/>
    <property type="match status" value="1"/>
</dbReference>
<reference evidence="2" key="1">
    <citation type="journal article" date="2013" name="Nature">
        <title>Pan genome of the phytoplankton Emiliania underpins its global distribution.</title>
        <authorList>
            <person name="Read B.A."/>
            <person name="Kegel J."/>
            <person name="Klute M.J."/>
            <person name="Kuo A."/>
            <person name="Lefebvre S.C."/>
            <person name="Maumus F."/>
            <person name="Mayer C."/>
            <person name="Miller J."/>
            <person name="Monier A."/>
            <person name="Salamov A."/>
            <person name="Young J."/>
            <person name="Aguilar M."/>
            <person name="Claverie J.M."/>
            <person name="Frickenhaus S."/>
            <person name="Gonzalez K."/>
            <person name="Herman E.K."/>
            <person name="Lin Y.C."/>
            <person name="Napier J."/>
            <person name="Ogata H."/>
            <person name="Sarno A.F."/>
            <person name="Shmutz J."/>
            <person name="Schroeder D."/>
            <person name="de Vargas C."/>
            <person name="Verret F."/>
            <person name="von Dassow P."/>
            <person name="Valentin K."/>
            <person name="Van de Peer Y."/>
            <person name="Wheeler G."/>
            <person name="Dacks J.B."/>
            <person name="Delwiche C.F."/>
            <person name="Dyhrman S.T."/>
            <person name="Glockner G."/>
            <person name="John U."/>
            <person name="Richards T."/>
            <person name="Worden A.Z."/>
            <person name="Zhang X."/>
            <person name="Grigoriev I.V."/>
            <person name="Allen A.E."/>
            <person name="Bidle K."/>
            <person name="Borodovsky M."/>
            <person name="Bowler C."/>
            <person name="Brownlee C."/>
            <person name="Cock J.M."/>
            <person name="Elias M."/>
            <person name="Gladyshev V.N."/>
            <person name="Groth M."/>
            <person name="Guda C."/>
            <person name="Hadaegh A."/>
            <person name="Iglesias-Rodriguez M.D."/>
            <person name="Jenkins J."/>
            <person name="Jones B.M."/>
            <person name="Lawson T."/>
            <person name="Leese F."/>
            <person name="Lindquist E."/>
            <person name="Lobanov A."/>
            <person name="Lomsadze A."/>
            <person name="Malik S.B."/>
            <person name="Marsh M.E."/>
            <person name="Mackinder L."/>
            <person name="Mock T."/>
            <person name="Mueller-Roeber B."/>
            <person name="Pagarete A."/>
            <person name="Parker M."/>
            <person name="Probert I."/>
            <person name="Quesneville H."/>
            <person name="Raines C."/>
            <person name="Rensing S.A."/>
            <person name="Riano-Pachon D.M."/>
            <person name="Richier S."/>
            <person name="Rokitta S."/>
            <person name="Shiraiwa Y."/>
            <person name="Soanes D.M."/>
            <person name="van der Giezen M."/>
            <person name="Wahlund T.M."/>
            <person name="Williams B."/>
            <person name="Wilson W."/>
            <person name="Wolfe G."/>
            <person name="Wurch L.L."/>
        </authorList>
    </citation>
    <scope>NUCLEOTIDE SEQUENCE</scope>
</reference>
<dbReference type="Gene3D" id="2.60.120.620">
    <property type="entry name" value="q2cbj1_9rhob like domain"/>
    <property type="match status" value="1"/>
</dbReference>
<accession>A0A0D3JKH7</accession>
<name>A0A0D3JKH7_EMIH1</name>
<keyword evidence="2" id="KW-1185">Reference proteome</keyword>
<dbReference type="PaxDb" id="2903-EOD24012"/>